<proteinExistence type="predicted"/>
<reference evidence="1 2" key="1">
    <citation type="submission" date="2024-04" db="EMBL/GenBank/DDBJ databases">
        <authorList>
            <person name="Waldvogel A.-M."/>
            <person name="Schoenle A."/>
        </authorList>
    </citation>
    <scope>NUCLEOTIDE SEQUENCE [LARGE SCALE GENOMIC DNA]</scope>
</reference>
<organism evidence="1 2">
    <name type="scientific">Knipowitschia caucasica</name>
    <name type="common">Caucasian dwarf goby</name>
    <name type="synonym">Pomatoschistus caucasicus</name>
    <dbReference type="NCBI Taxonomy" id="637954"/>
    <lineage>
        <taxon>Eukaryota</taxon>
        <taxon>Metazoa</taxon>
        <taxon>Chordata</taxon>
        <taxon>Craniata</taxon>
        <taxon>Vertebrata</taxon>
        <taxon>Euteleostomi</taxon>
        <taxon>Actinopterygii</taxon>
        <taxon>Neopterygii</taxon>
        <taxon>Teleostei</taxon>
        <taxon>Neoteleostei</taxon>
        <taxon>Acanthomorphata</taxon>
        <taxon>Gobiaria</taxon>
        <taxon>Gobiiformes</taxon>
        <taxon>Gobioidei</taxon>
        <taxon>Gobiidae</taxon>
        <taxon>Gobiinae</taxon>
        <taxon>Knipowitschia</taxon>
    </lineage>
</organism>
<dbReference type="Proteomes" id="UP001497482">
    <property type="component" value="Chromosome 3"/>
</dbReference>
<dbReference type="EMBL" id="OZ035825">
    <property type="protein sequence ID" value="CAL1601448.1"/>
    <property type="molecule type" value="Genomic_DNA"/>
</dbReference>
<sequence>MTAALTKLAFLVILAFIMCLPEFFTLNRVLHVSVVCARSLLCGGEDSTCTGHEEHKRADRRNMTQAECYVCKADVNISTLHTNCSTLGETFSFEVSITIQQNIITSENLSLLGHYNHSSYYLVLFDELEINNMSRDSLVYYSPSEDTDTYSYCLFWISILSGGLPWKPSKDKVQIHPCNYADRIQKIAGKKHQDVINIKAFSVKTRFTHSWSALSAIEEVDTPDSTRVQ</sequence>
<evidence type="ECO:0000313" key="1">
    <source>
        <dbReference type="EMBL" id="CAL1601448.1"/>
    </source>
</evidence>
<gene>
    <name evidence="1" type="ORF">KC01_LOCUS29417</name>
</gene>
<dbReference type="AlphaFoldDB" id="A0AAV2LJV3"/>
<accession>A0AAV2LJV3</accession>
<protein>
    <submittedName>
        <fullName evidence="1">Uncharacterized protein</fullName>
    </submittedName>
</protein>
<evidence type="ECO:0000313" key="2">
    <source>
        <dbReference type="Proteomes" id="UP001497482"/>
    </source>
</evidence>
<keyword evidence="2" id="KW-1185">Reference proteome</keyword>
<name>A0AAV2LJV3_KNICA</name>